<dbReference type="EMBL" id="JAHXZJ010002982">
    <property type="protein sequence ID" value="KAH0535065.1"/>
    <property type="molecule type" value="Genomic_DNA"/>
</dbReference>
<reference evidence="3 4" key="1">
    <citation type="journal article" date="2021" name="J. Hered.">
        <title>A chromosome-level genome assembly of the parasitoid wasp, Cotesia glomerata (Hymenoptera: Braconidae).</title>
        <authorList>
            <person name="Pinto B.J."/>
            <person name="Weis J.J."/>
            <person name="Gamble T."/>
            <person name="Ode P.J."/>
            <person name="Paul R."/>
            <person name="Zaspel J.M."/>
        </authorList>
    </citation>
    <scope>NUCLEOTIDE SEQUENCE [LARGE SCALE GENOMIC DNA]</scope>
    <source>
        <strain evidence="3">CgM1</strain>
    </source>
</reference>
<gene>
    <name evidence="3" type="ORF">KQX54_012832</name>
</gene>
<sequence>MQEQGYLVSGRKCSSKWSSLLRHYKSIKDHNAISENNPEKWACYESLDEILSEKPYIKPVSVASSDDNREKTPEADMTEKTPKKRKSQTDVVLEYLKESRAERRELQEKKIKALSGTDNLMERYVSLCEKKLKLDKGKFSDSF</sequence>
<protein>
    <recommendedName>
        <fullName evidence="2">Myb/SANT-like DNA-binding domain-containing protein</fullName>
    </recommendedName>
</protein>
<feature type="region of interest" description="Disordered" evidence="1">
    <location>
        <begin position="61"/>
        <end position="91"/>
    </location>
</feature>
<dbReference type="AlphaFoldDB" id="A0AAV7HSK7"/>
<organism evidence="3 4">
    <name type="scientific">Cotesia glomerata</name>
    <name type="common">Lepidopteran parasitic wasp</name>
    <name type="synonym">Apanteles glomeratus</name>
    <dbReference type="NCBI Taxonomy" id="32391"/>
    <lineage>
        <taxon>Eukaryota</taxon>
        <taxon>Metazoa</taxon>
        <taxon>Ecdysozoa</taxon>
        <taxon>Arthropoda</taxon>
        <taxon>Hexapoda</taxon>
        <taxon>Insecta</taxon>
        <taxon>Pterygota</taxon>
        <taxon>Neoptera</taxon>
        <taxon>Endopterygota</taxon>
        <taxon>Hymenoptera</taxon>
        <taxon>Apocrita</taxon>
        <taxon>Ichneumonoidea</taxon>
        <taxon>Braconidae</taxon>
        <taxon>Microgastrinae</taxon>
        <taxon>Cotesia</taxon>
    </lineage>
</organism>
<proteinExistence type="predicted"/>
<evidence type="ECO:0000313" key="4">
    <source>
        <dbReference type="Proteomes" id="UP000826195"/>
    </source>
</evidence>
<name>A0AAV7HSK7_COTGL</name>
<keyword evidence="4" id="KW-1185">Reference proteome</keyword>
<evidence type="ECO:0000313" key="3">
    <source>
        <dbReference type="EMBL" id="KAH0535065.1"/>
    </source>
</evidence>
<dbReference type="Pfam" id="PF13837">
    <property type="entry name" value="Myb_DNA-bind_4"/>
    <property type="match status" value="1"/>
</dbReference>
<feature type="compositionally biased region" description="Basic and acidic residues" evidence="1">
    <location>
        <begin position="66"/>
        <end position="81"/>
    </location>
</feature>
<dbReference type="Proteomes" id="UP000826195">
    <property type="component" value="Unassembled WGS sequence"/>
</dbReference>
<dbReference type="InterPro" id="IPR044822">
    <property type="entry name" value="Myb_DNA-bind_4"/>
</dbReference>
<comment type="caution">
    <text evidence="3">The sequence shown here is derived from an EMBL/GenBank/DDBJ whole genome shotgun (WGS) entry which is preliminary data.</text>
</comment>
<accession>A0AAV7HSK7</accession>
<evidence type="ECO:0000256" key="1">
    <source>
        <dbReference type="SAM" id="MobiDB-lite"/>
    </source>
</evidence>
<evidence type="ECO:0000259" key="2">
    <source>
        <dbReference type="Pfam" id="PF13837"/>
    </source>
</evidence>
<feature type="domain" description="Myb/SANT-like DNA-binding" evidence="2">
    <location>
        <begin position="1"/>
        <end position="50"/>
    </location>
</feature>